<protein>
    <submittedName>
        <fullName evidence="2">Uncharacterized protein</fullName>
    </submittedName>
</protein>
<keyword evidence="1" id="KW-0812">Transmembrane</keyword>
<sequence>MKKFFKGWLQRQLRYFAGTFVPILLILIFGMLAVTWWPAFAWRSTVAFAALAFAVTFWLI</sequence>
<comment type="caution">
    <text evidence="2">The sequence shown here is derived from an EMBL/GenBank/DDBJ whole genome shotgun (WGS) entry which is preliminary data.</text>
</comment>
<reference evidence="3" key="2">
    <citation type="submission" date="2023-07" db="EMBL/GenBank/DDBJ databases">
        <title>Genome mining of underrepresented organisms for secondary metabolites.</title>
        <authorList>
            <person name="D'Agostino P.M."/>
        </authorList>
    </citation>
    <scope>NUCLEOTIDE SEQUENCE [LARGE SCALE GENOMIC DNA]</scope>
    <source>
        <strain evidence="3">WS4403</strain>
    </source>
</reference>
<name>A0ABS4P577_9GAMM</name>
<accession>A0ABS4P577</accession>
<gene>
    <name evidence="2" type="ORF">J2125_000961</name>
</gene>
<keyword evidence="1" id="KW-1133">Transmembrane helix</keyword>
<dbReference type="Proteomes" id="UP001195624">
    <property type="component" value="Unassembled WGS sequence"/>
</dbReference>
<feature type="transmembrane region" description="Helical" evidence="1">
    <location>
        <begin position="40"/>
        <end position="59"/>
    </location>
</feature>
<evidence type="ECO:0000256" key="1">
    <source>
        <dbReference type="SAM" id="Phobius"/>
    </source>
</evidence>
<dbReference type="RefSeq" id="WP_017803300.1">
    <property type="nucleotide sequence ID" value="NZ_JAGGMQ010000001.1"/>
</dbReference>
<organism evidence="2 3">
    <name type="scientific">Winslowiella toletana</name>
    <dbReference type="NCBI Taxonomy" id="92490"/>
    <lineage>
        <taxon>Bacteria</taxon>
        <taxon>Pseudomonadati</taxon>
        <taxon>Pseudomonadota</taxon>
        <taxon>Gammaproteobacteria</taxon>
        <taxon>Enterobacterales</taxon>
        <taxon>Erwiniaceae</taxon>
        <taxon>Winslowiella</taxon>
    </lineage>
</organism>
<dbReference type="EMBL" id="JAGGMQ010000001">
    <property type="protein sequence ID" value="MBP2167769.1"/>
    <property type="molecule type" value="Genomic_DNA"/>
</dbReference>
<proteinExistence type="predicted"/>
<keyword evidence="3" id="KW-1185">Reference proteome</keyword>
<reference evidence="2 3" key="1">
    <citation type="submission" date="2021-03" db="EMBL/GenBank/DDBJ databases">
        <authorList>
            <person name="D'Agostino P."/>
            <person name="Huntemann M."/>
            <person name="Clum A."/>
            <person name="Spunde A."/>
            <person name="Palaniappan K."/>
            <person name="Ritter S."/>
            <person name="Mikhailova N."/>
            <person name="Chen I.-M."/>
            <person name="Stamatis D."/>
            <person name="Reddy T."/>
            <person name="O'Malley R."/>
            <person name="Daum C."/>
            <person name="Shapiro N."/>
            <person name="Ivanova N."/>
            <person name="Kyrpides N."/>
            <person name="Woyke T."/>
        </authorList>
    </citation>
    <scope>NUCLEOTIDE SEQUENCE [LARGE SCALE GENOMIC DNA]</scope>
    <source>
        <strain evidence="2 3">WS4403</strain>
    </source>
</reference>
<evidence type="ECO:0000313" key="2">
    <source>
        <dbReference type="EMBL" id="MBP2167769.1"/>
    </source>
</evidence>
<keyword evidence="1" id="KW-0472">Membrane</keyword>
<feature type="transmembrane region" description="Helical" evidence="1">
    <location>
        <begin position="12"/>
        <end position="34"/>
    </location>
</feature>
<evidence type="ECO:0000313" key="3">
    <source>
        <dbReference type="Proteomes" id="UP001195624"/>
    </source>
</evidence>